<comment type="caution">
    <text evidence="2">The sequence shown here is derived from an EMBL/GenBank/DDBJ whole genome shotgun (WGS) entry which is preliminary data.</text>
</comment>
<dbReference type="Pfam" id="PF00905">
    <property type="entry name" value="Transpeptidase"/>
    <property type="match status" value="1"/>
</dbReference>
<dbReference type="Proteomes" id="UP000216189">
    <property type="component" value="Unassembled WGS sequence"/>
</dbReference>
<evidence type="ECO:0000313" key="5">
    <source>
        <dbReference type="Proteomes" id="UP000887043"/>
    </source>
</evidence>
<dbReference type="Gene3D" id="3.40.710.10">
    <property type="entry name" value="DD-peptidase/beta-lactamase superfamily"/>
    <property type="match status" value="1"/>
</dbReference>
<evidence type="ECO:0000313" key="4">
    <source>
        <dbReference type="Proteomes" id="UP000216189"/>
    </source>
</evidence>
<sequence>MNFSRIKVSLVLFLVSISIQGQNLPTDGPLTINLKVQELAEKLLKNKQGSIVAIDPTTGEILCMVSKNKVQDNINRAISVDYSPGSTFKVAQAATLLSLRALVPEQEYNCKKGFWQEKIHIGCHDHKAPLKLVQAIGQSCNSYFCKAFKEFIDNRTLYPSKITAINTWNKYMLSMGLGNPLGIDMAGEIGGLIPDATYLNTTHKGSWNGTTIMWVGMGQGEVNTTPLQLCNLAAVIANRGFFYTPHIHKPTPEHPLDSSYTTKRISLPEPSAFEKVIEGMRAAVINGTCVSIRNPNYKVCGKTGTAENKGHDHSVFMGFAPMDNPKIAVSVYVENGGWGADLAAPLGGLIMEQYILGQLSPSSQKVAKKWENKEIYITPVEIPFNFDDL</sequence>
<feature type="domain" description="Penicillin-binding protein transpeptidase" evidence="1">
    <location>
        <begin position="49"/>
        <end position="351"/>
    </location>
</feature>
<dbReference type="GO" id="GO:0008658">
    <property type="term" value="F:penicillin binding"/>
    <property type="evidence" value="ECO:0007669"/>
    <property type="project" value="InterPro"/>
</dbReference>
<accession>A0AA37I1M9</accession>
<dbReference type="InterPro" id="IPR050515">
    <property type="entry name" value="Beta-lactam/transpept"/>
</dbReference>
<evidence type="ECO:0000313" key="2">
    <source>
        <dbReference type="EMBL" id="GJG27390.1"/>
    </source>
</evidence>
<dbReference type="GO" id="GO:0071972">
    <property type="term" value="F:peptidoglycan L,D-transpeptidase activity"/>
    <property type="evidence" value="ECO:0007669"/>
    <property type="project" value="TreeGrafter"/>
</dbReference>
<dbReference type="EMBL" id="BPTR01000001">
    <property type="protein sequence ID" value="GJG27390.1"/>
    <property type="molecule type" value="Genomic_DNA"/>
</dbReference>
<dbReference type="GO" id="GO:0005886">
    <property type="term" value="C:plasma membrane"/>
    <property type="evidence" value="ECO:0007669"/>
    <property type="project" value="TreeGrafter"/>
</dbReference>
<evidence type="ECO:0000259" key="1">
    <source>
        <dbReference type="Pfam" id="PF00905"/>
    </source>
</evidence>
<gene>
    <name evidence="3" type="ORF">CIK91_01520</name>
    <name evidence="2" type="ORF">PRRU23_10900</name>
</gene>
<protein>
    <submittedName>
        <fullName evidence="3">Penicillin-binding protein</fullName>
    </submittedName>
</protein>
<dbReference type="PANTHER" id="PTHR30627:SF2">
    <property type="entry name" value="PEPTIDOGLYCAN D,D-TRANSPEPTIDASE MRDA"/>
    <property type="match status" value="1"/>
</dbReference>
<proteinExistence type="predicted"/>
<evidence type="ECO:0000313" key="3">
    <source>
        <dbReference type="EMBL" id="OYP56911.1"/>
    </source>
</evidence>
<dbReference type="SUPFAM" id="SSF56601">
    <property type="entry name" value="beta-lactamase/transpeptidase-like"/>
    <property type="match status" value="1"/>
</dbReference>
<reference evidence="2" key="2">
    <citation type="submission" date="2021-08" db="EMBL/GenBank/DDBJ databases">
        <title>Prevotella lacticifex sp. nov., isolated from rumen of cow.</title>
        <authorList>
            <person name="Shinkai T."/>
            <person name="Ikeyama N."/>
            <person name="Kumagai M."/>
            <person name="Ohmori H."/>
            <person name="Sakamoto M."/>
            <person name="Ohkuma M."/>
            <person name="Mitsumori M."/>
        </authorList>
    </citation>
    <scope>NUCLEOTIDE SEQUENCE</scope>
    <source>
        <strain evidence="2">DSM 11371</strain>
    </source>
</reference>
<dbReference type="RefSeq" id="WP_006282544.1">
    <property type="nucleotide sequence ID" value="NZ_BPTR01000001.1"/>
</dbReference>
<reference evidence="3 4" key="1">
    <citation type="submission" date="2017-08" db="EMBL/GenBank/DDBJ databases">
        <title>Comparative genomics of non-oral Prevotella species.</title>
        <authorList>
            <person name="Accetto T."/>
            <person name="Nograsek B."/>
            <person name="Avgustin G."/>
        </authorList>
    </citation>
    <scope>NUCLEOTIDE SEQUENCE [LARGE SCALE GENOMIC DNA]</scope>
    <source>
        <strain evidence="3 4">TC1-1</strain>
    </source>
</reference>
<name>A0AA37I1M9_SEGBR</name>
<dbReference type="GO" id="GO:0071555">
    <property type="term" value="P:cell wall organization"/>
    <property type="evidence" value="ECO:0007669"/>
    <property type="project" value="TreeGrafter"/>
</dbReference>
<dbReference type="Proteomes" id="UP000887043">
    <property type="component" value="Unassembled WGS sequence"/>
</dbReference>
<dbReference type="InterPro" id="IPR012338">
    <property type="entry name" value="Beta-lactam/transpept-like"/>
</dbReference>
<keyword evidence="4" id="KW-1185">Reference proteome</keyword>
<dbReference type="AlphaFoldDB" id="A0AA37I1M9"/>
<dbReference type="InterPro" id="IPR001460">
    <property type="entry name" value="PCN-bd_Tpept"/>
</dbReference>
<dbReference type="EMBL" id="NPJF01000015">
    <property type="protein sequence ID" value="OYP56911.1"/>
    <property type="molecule type" value="Genomic_DNA"/>
</dbReference>
<organism evidence="2 5">
    <name type="scientific">Segatella bryantii</name>
    <name type="common">Prevotella bryantii</name>
    <dbReference type="NCBI Taxonomy" id="77095"/>
    <lineage>
        <taxon>Bacteria</taxon>
        <taxon>Pseudomonadati</taxon>
        <taxon>Bacteroidota</taxon>
        <taxon>Bacteroidia</taxon>
        <taxon>Bacteroidales</taxon>
        <taxon>Prevotellaceae</taxon>
        <taxon>Segatella</taxon>
    </lineage>
</organism>
<dbReference type="PANTHER" id="PTHR30627">
    <property type="entry name" value="PEPTIDOGLYCAN D,D-TRANSPEPTIDASE"/>
    <property type="match status" value="1"/>
</dbReference>